<dbReference type="eggNOG" id="COG0585">
    <property type="taxonomic scope" value="Bacteria"/>
</dbReference>
<feature type="domain" description="TRUD" evidence="4">
    <location>
        <begin position="141"/>
        <end position="344"/>
    </location>
</feature>
<dbReference type="Pfam" id="PF01142">
    <property type="entry name" value="TruD"/>
    <property type="match status" value="1"/>
</dbReference>
<gene>
    <name evidence="5" type="ORF">TheveDRAFT_1282</name>
</gene>
<dbReference type="EMBL" id="CM001377">
    <property type="protein sequence ID" value="EHM10402.1"/>
    <property type="molecule type" value="Genomic_DNA"/>
</dbReference>
<dbReference type="PROSITE" id="PS50984">
    <property type="entry name" value="TRUD"/>
    <property type="match status" value="1"/>
</dbReference>
<dbReference type="Gene3D" id="3.30.2350.20">
    <property type="entry name" value="TruD, catalytic domain"/>
    <property type="match status" value="2"/>
</dbReference>
<dbReference type="InterPro" id="IPR020119">
    <property type="entry name" value="PsdUridine_synth_TruD_CS"/>
</dbReference>
<evidence type="ECO:0000313" key="5">
    <source>
        <dbReference type="EMBL" id="EHM10402.1"/>
    </source>
</evidence>
<reference evidence="5 6" key="1">
    <citation type="submission" date="2011-10" db="EMBL/GenBank/DDBJ databases">
        <title>The Noncontiguous Finished genome of Thermanaerovibrio velox DSM 12556.</title>
        <authorList>
            <consortium name="US DOE Joint Genome Institute (JGI-PGF)"/>
            <person name="Lucas S."/>
            <person name="Copeland A."/>
            <person name="Lapidus A."/>
            <person name="Glavina del Rio T."/>
            <person name="Dalin E."/>
            <person name="Tice H."/>
            <person name="Bruce D."/>
            <person name="Goodwin L."/>
            <person name="Pitluck S."/>
            <person name="Peters L."/>
            <person name="Mikhailova N."/>
            <person name="Teshima H."/>
            <person name="Kyrpides N."/>
            <person name="Mavromatis K."/>
            <person name="Ivanova N."/>
            <person name="Markowitz V."/>
            <person name="Cheng J.-F."/>
            <person name="Hugenholtz P."/>
            <person name="Woyke T."/>
            <person name="Wu D."/>
            <person name="Spring S."/>
            <person name="Brambilla E.-M."/>
            <person name="Klenk H.-P."/>
            <person name="Eisen J.A."/>
        </authorList>
    </citation>
    <scope>NUCLEOTIDE SEQUENCE [LARGE SCALE GENOMIC DNA]</scope>
    <source>
        <strain evidence="5 6">DSM 12556</strain>
    </source>
</reference>
<comment type="similarity">
    <text evidence="1">Belongs to the pseudouridine synthase TruD family.</text>
</comment>
<dbReference type="HOGENOM" id="CLU_005281_4_1_0"/>
<organism evidence="5 6">
    <name type="scientific">Thermanaerovibrio velox DSM 12556</name>
    <dbReference type="NCBI Taxonomy" id="926567"/>
    <lineage>
        <taxon>Bacteria</taxon>
        <taxon>Thermotogati</taxon>
        <taxon>Synergistota</taxon>
        <taxon>Synergistia</taxon>
        <taxon>Synergistales</taxon>
        <taxon>Synergistaceae</taxon>
        <taxon>Thermanaerovibrio</taxon>
    </lineage>
</organism>
<protein>
    <recommendedName>
        <fullName evidence="4">TRUD domain-containing protein</fullName>
    </recommendedName>
</protein>
<dbReference type="GO" id="GO:0009982">
    <property type="term" value="F:pseudouridine synthase activity"/>
    <property type="evidence" value="ECO:0007669"/>
    <property type="project" value="InterPro"/>
</dbReference>
<dbReference type="PANTHER" id="PTHR13326:SF21">
    <property type="entry name" value="PSEUDOURIDYLATE SYNTHASE PUS7L"/>
    <property type="match status" value="1"/>
</dbReference>
<dbReference type="InterPro" id="IPR001656">
    <property type="entry name" value="PsdUridine_synth_TruD"/>
</dbReference>
<dbReference type="GO" id="GO:0008033">
    <property type="term" value="P:tRNA processing"/>
    <property type="evidence" value="ECO:0007669"/>
    <property type="project" value="UniProtKB-KW"/>
</dbReference>
<dbReference type="SUPFAM" id="SSF55120">
    <property type="entry name" value="Pseudouridine synthase"/>
    <property type="match status" value="1"/>
</dbReference>
<evidence type="ECO:0000259" key="4">
    <source>
        <dbReference type="PROSITE" id="PS50984"/>
    </source>
</evidence>
<dbReference type="RefSeq" id="WP_006583896.1">
    <property type="nucleotide sequence ID" value="NZ_CM001377.1"/>
</dbReference>
<dbReference type="PANTHER" id="PTHR13326">
    <property type="entry name" value="TRNA PSEUDOURIDINE SYNTHASE D"/>
    <property type="match status" value="1"/>
</dbReference>
<proteinExistence type="inferred from homology"/>
<dbReference type="AlphaFoldDB" id="H0UNB7"/>
<dbReference type="PIRSF" id="PIRSF037016">
    <property type="entry name" value="Pseudouridin_synth_euk_prd"/>
    <property type="match status" value="1"/>
</dbReference>
<dbReference type="PROSITE" id="PS01268">
    <property type="entry name" value="UPF0024"/>
    <property type="match status" value="1"/>
</dbReference>
<dbReference type="GO" id="GO:0001522">
    <property type="term" value="P:pseudouridine synthesis"/>
    <property type="evidence" value="ECO:0007669"/>
    <property type="project" value="InterPro"/>
</dbReference>
<accession>H0UNB7</accession>
<dbReference type="GO" id="GO:0003723">
    <property type="term" value="F:RNA binding"/>
    <property type="evidence" value="ECO:0007669"/>
    <property type="project" value="InterPro"/>
</dbReference>
<name>H0UNB7_9BACT</name>
<keyword evidence="2" id="KW-0819">tRNA processing</keyword>
<dbReference type="InterPro" id="IPR042214">
    <property type="entry name" value="TruD_catalytic"/>
</dbReference>
<evidence type="ECO:0000313" key="6">
    <source>
        <dbReference type="Proteomes" id="UP000005730"/>
    </source>
</evidence>
<evidence type="ECO:0000256" key="1">
    <source>
        <dbReference type="ARBA" id="ARBA00007953"/>
    </source>
</evidence>
<dbReference type="STRING" id="926567.TheveDRAFT_1282"/>
<dbReference type="InterPro" id="IPR011760">
    <property type="entry name" value="PsdUridine_synth_TruD_insert"/>
</dbReference>
<dbReference type="OrthoDB" id="1550679at2"/>
<evidence type="ECO:0000256" key="2">
    <source>
        <dbReference type="ARBA" id="ARBA00022694"/>
    </source>
</evidence>
<dbReference type="InterPro" id="IPR020103">
    <property type="entry name" value="PsdUridine_synth_cat_dom_sf"/>
</dbReference>
<keyword evidence="3" id="KW-0413">Isomerase</keyword>
<sequence length="390" mass="43943">MCKAQTYQLKRLPEDFVVHEVLEEGFIKDRGDFIVYRMEKRDMGTQEAVEAIASKSGVPIRDIRFGGRKDKRGVTSQFITVPAGTRELTTEGGGNISLRRIGFALSHIAPSNITGNQFTVTVRGLESQDIFAKRVSKGEQGFPNYFDDQRFGSLGKSGAYFAERLIRGHLNGALKLLLTDITPEDTPRERERKALMAEIWGDFKDCLPLASSPWAKKILSALAEDHSSRGMKGALRLIPREQLSMLFSAYQSFLWNLTTSRLMEASSDGHTVILRGGEVFFPHARPEGHPMLVPTASYKMPPMEGAVREAFQQTLEERGIKTSDFNIRFIRSVHFGSYDRATWQFPRGLRISSSSPDELNPGKHKAVLEFNLPRGSYATMFIRYLMERPV</sequence>
<dbReference type="Proteomes" id="UP000005730">
    <property type="component" value="Chromosome"/>
</dbReference>
<evidence type="ECO:0000256" key="3">
    <source>
        <dbReference type="ARBA" id="ARBA00023235"/>
    </source>
</evidence>
<keyword evidence="6" id="KW-1185">Reference proteome</keyword>
<dbReference type="GO" id="GO:0140098">
    <property type="term" value="F:catalytic activity, acting on RNA"/>
    <property type="evidence" value="ECO:0007669"/>
    <property type="project" value="UniProtKB-ARBA"/>
</dbReference>